<organism evidence="2 3">
    <name type="scientific">Ottowia flava</name>
    <dbReference type="NCBI Taxonomy" id="2675430"/>
    <lineage>
        <taxon>Bacteria</taxon>
        <taxon>Pseudomonadati</taxon>
        <taxon>Pseudomonadota</taxon>
        <taxon>Betaproteobacteria</taxon>
        <taxon>Burkholderiales</taxon>
        <taxon>Comamonadaceae</taxon>
        <taxon>Ottowia</taxon>
    </lineage>
</organism>
<keyword evidence="3" id="KW-1185">Reference proteome</keyword>
<accession>A0ABW4KTD8</accession>
<reference evidence="3" key="1">
    <citation type="journal article" date="2019" name="Int. J. Syst. Evol. Microbiol.">
        <title>The Global Catalogue of Microorganisms (GCM) 10K type strain sequencing project: providing services to taxonomists for standard genome sequencing and annotation.</title>
        <authorList>
            <consortium name="The Broad Institute Genomics Platform"/>
            <consortium name="The Broad Institute Genome Sequencing Center for Infectious Disease"/>
            <person name="Wu L."/>
            <person name="Ma J."/>
        </authorList>
    </citation>
    <scope>NUCLEOTIDE SEQUENCE [LARGE SCALE GENOMIC DNA]</scope>
    <source>
        <strain evidence="3">LMG 29247</strain>
    </source>
</reference>
<evidence type="ECO:0008006" key="4">
    <source>
        <dbReference type="Google" id="ProtNLM"/>
    </source>
</evidence>
<protein>
    <recommendedName>
        <fullName evidence="4">Lipoprotein</fullName>
    </recommendedName>
</protein>
<feature type="chain" id="PRO_5047030380" description="Lipoprotein" evidence="1">
    <location>
        <begin position="22"/>
        <end position="524"/>
    </location>
</feature>
<dbReference type="Proteomes" id="UP001597304">
    <property type="component" value="Unassembled WGS sequence"/>
</dbReference>
<keyword evidence="1" id="KW-0732">Signal</keyword>
<dbReference type="RefSeq" id="WP_147912626.1">
    <property type="nucleotide sequence ID" value="NZ_JBHUEJ010000016.1"/>
</dbReference>
<name>A0ABW4KTD8_9BURK</name>
<gene>
    <name evidence="2" type="ORF">ACFSF0_07765</name>
</gene>
<comment type="caution">
    <text evidence="2">The sequence shown here is derived from an EMBL/GenBank/DDBJ whole genome shotgun (WGS) entry which is preliminary data.</text>
</comment>
<dbReference type="EMBL" id="JBHUEJ010000016">
    <property type="protein sequence ID" value="MFD1710499.1"/>
    <property type="molecule type" value="Genomic_DNA"/>
</dbReference>
<feature type="signal peptide" evidence="1">
    <location>
        <begin position="1"/>
        <end position="21"/>
    </location>
</feature>
<sequence>MSACTLPLRFALTSVFIATLAACGGGDDSDGGGDTPGSVALKGTVVIDQPVAKAAVCLDLNANAACDAGEPTTQTAAGGTYELTATSEQVGAGPLIALMTPDVGAAAPYALRQVRGKAGQINPLTTLVAAGVQAGMTESSARANAALQLGIAEAKIDNYQDDAALSAARVQDSARTMASVVAAALAAGATLEVGDQTAASDARPGDLLQLRFGSPADYFLRTAQNNAKAAGPVNPTYRDVRTGADRSVPITELPQLYPTLYLTSSGWKRCTSEDAHISTRGNPNRGVYCSVNAAVAYVVAADVAGQRMADVITTMHADAATNTLNNGLSTKPLLDAVADATFPAGATSRLRTGTNLNTYYFINDSRNDFRPAAEAATLEALIDAKPAAKVNLATAAGSLTLGLSTGAQRNLRVAFTGTNSATSGTVQFYDCALNADATVASDCSATQTGTYTIETVNGARIMSFAGHAPTTASGQINYYGQVTTASGERVARVRQTKPDRAYAGSVSRRLNPEAWAAMKARLGV</sequence>
<evidence type="ECO:0000256" key="1">
    <source>
        <dbReference type="SAM" id="SignalP"/>
    </source>
</evidence>
<evidence type="ECO:0000313" key="3">
    <source>
        <dbReference type="Proteomes" id="UP001597304"/>
    </source>
</evidence>
<evidence type="ECO:0000313" key="2">
    <source>
        <dbReference type="EMBL" id="MFD1710499.1"/>
    </source>
</evidence>
<proteinExistence type="predicted"/>